<dbReference type="InterPro" id="IPR017884">
    <property type="entry name" value="SANT_dom"/>
</dbReference>
<dbReference type="InterPro" id="IPR017930">
    <property type="entry name" value="Myb_dom"/>
</dbReference>
<evidence type="ECO:0000256" key="9">
    <source>
        <dbReference type="ARBA" id="ARBA00023242"/>
    </source>
</evidence>
<evidence type="ECO:0000256" key="1">
    <source>
        <dbReference type="ARBA" id="ARBA00022670"/>
    </source>
</evidence>
<keyword evidence="15" id="KW-1185">Reference proteome</keyword>
<keyword evidence="6" id="KW-0482">Metalloprotease</keyword>
<evidence type="ECO:0000256" key="2">
    <source>
        <dbReference type="ARBA" id="ARBA00022723"/>
    </source>
</evidence>
<feature type="domain" description="SANT" evidence="12">
    <location>
        <begin position="135"/>
        <end position="186"/>
    </location>
</feature>
<evidence type="ECO:0000256" key="8">
    <source>
        <dbReference type="ARBA" id="ARBA00023163"/>
    </source>
</evidence>
<evidence type="ECO:0000259" key="12">
    <source>
        <dbReference type="PROSITE" id="PS51293"/>
    </source>
</evidence>
<dbReference type="PANTHER" id="PTHR12802">
    <property type="entry name" value="SWI/SNF COMPLEX-RELATED"/>
    <property type="match status" value="1"/>
</dbReference>
<keyword evidence="10" id="KW-0175">Coiled coil</keyword>
<evidence type="ECO:0000313" key="14">
    <source>
        <dbReference type="EMBL" id="KAL3797189.1"/>
    </source>
</evidence>
<evidence type="ECO:0000256" key="10">
    <source>
        <dbReference type="SAM" id="Coils"/>
    </source>
</evidence>
<evidence type="ECO:0000256" key="5">
    <source>
        <dbReference type="ARBA" id="ARBA00023015"/>
    </source>
</evidence>
<reference evidence="14 15" key="1">
    <citation type="submission" date="2024-10" db="EMBL/GenBank/DDBJ databases">
        <title>Updated reference genomes for cyclostephanoid diatoms.</title>
        <authorList>
            <person name="Roberts W.R."/>
            <person name="Alverson A.J."/>
        </authorList>
    </citation>
    <scope>NUCLEOTIDE SEQUENCE [LARGE SCALE GENOMIC DNA]</scope>
    <source>
        <strain evidence="14 15">AJA276-08</strain>
    </source>
</reference>
<dbReference type="GO" id="GO:0003677">
    <property type="term" value="F:DNA binding"/>
    <property type="evidence" value="ECO:0007669"/>
    <property type="project" value="UniProtKB-KW"/>
</dbReference>
<dbReference type="SMART" id="SM00717">
    <property type="entry name" value="SANT"/>
    <property type="match status" value="1"/>
</dbReference>
<dbReference type="InterPro" id="IPR001005">
    <property type="entry name" value="SANT/Myb"/>
</dbReference>
<evidence type="ECO:0000256" key="6">
    <source>
        <dbReference type="ARBA" id="ARBA00023049"/>
    </source>
</evidence>
<dbReference type="PROSITE" id="PS51293">
    <property type="entry name" value="SANT"/>
    <property type="match status" value="1"/>
</dbReference>
<keyword evidence="9" id="KW-0539">Nucleus</keyword>
<dbReference type="Gene3D" id="1.10.10.60">
    <property type="entry name" value="Homeodomain-like"/>
    <property type="match status" value="1"/>
</dbReference>
<evidence type="ECO:0000259" key="11">
    <source>
        <dbReference type="PROSITE" id="PS50090"/>
    </source>
</evidence>
<keyword evidence="1" id="KW-0645">Protease</keyword>
<dbReference type="GO" id="GO:0008237">
    <property type="term" value="F:metallopeptidase activity"/>
    <property type="evidence" value="ECO:0007669"/>
    <property type="project" value="UniProtKB-KW"/>
</dbReference>
<dbReference type="EMBL" id="JALLAZ020000358">
    <property type="protein sequence ID" value="KAL3797189.1"/>
    <property type="molecule type" value="Genomic_DNA"/>
</dbReference>
<feature type="domain" description="HTH myb-type" evidence="13">
    <location>
        <begin position="138"/>
        <end position="186"/>
    </location>
</feature>
<dbReference type="InterPro" id="IPR009057">
    <property type="entry name" value="Homeodomain-like_sf"/>
</dbReference>
<dbReference type="SUPFAM" id="SSF46689">
    <property type="entry name" value="Homeodomain-like"/>
    <property type="match status" value="1"/>
</dbReference>
<dbReference type="Proteomes" id="UP001530315">
    <property type="component" value="Unassembled WGS sequence"/>
</dbReference>
<dbReference type="InterPro" id="IPR006447">
    <property type="entry name" value="Myb_dom_plants"/>
</dbReference>
<comment type="caution">
    <text evidence="14">The sequence shown here is derived from an EMBL/GenBank/DDBJ whole genome shotgun (WGS) entry which is preliminary data.</text>
</comment>
<dbReference type="CDD" id="cd00167">
    <property type="entry name" value="SANT"/>
    <property type="match status" value="1"/>
</dbReference>
<evidence type="ECO:0000259" key="13">
    <source>
        <dbReference type="PROSITE" id="PS51294"/>
    </source>
</evidence>
<evidence type="ECO:0000256" key="7">
    <source>
        <dbReference type="ARBA" id="ARBA00023125"/>
    </source>
</evidence>
<gene>
    <name evidence="14" type="ORF">ACHAW5_006051</name>
</gene>
<dbReference type="FunFam" id="1.10.10.60:FF:000151">
    <property type="entry name" value="histone H2A deubiquitinase MYSM1 isoform X2"/>
    <property type="match status" value="1"/>
</dbReference>
<evidence type="ECO:0000256" key="3">
    <source>
        <dbReference type="ARBA" id="ARBA00022801"/>
    </source>
</evidence>
<accession>A0ABD3QBB5</accession>
<keyword evidence="4" id="KW-0862">Zinc</keyword>
<evidence type="ECO:0000256" key="4">
    <source>
        <dbReference type="ARBA" id="ARBA00022833"/>
    </source>
</evidence>
<name>A0ABD3QBB5_9STRA</name>
<dbReference type="GO" id="GO:0006508">
    <property type="term" value="P:proteolysis"/>
    <property type="evidence" value="ECO:0007669"/>
    <property type="project" value="UniProtKB-KW"/>
</dbReference>
<keyword evidence="2" id="KW-0479">Metal-binding</keyword>
<protein>
    <submittedName>
        <fullName evidence="14">Uncharacterized protein</fullName>
    </submittedName>
</protein>
<dbReference type="PROSITE" id="PS50090">
    <property type="entry name" value="MYB_LIKE"/>
    <property type="match status" value="1"/>
</dbReference>
<dbReference type="Pfam" id="PF00249">
    <property type="entry name" value="Myb_DNA-binding"/>
    <property type="match status" value="1"/>
</dbReference>
<sequence length="396" mass="43254">MMMVSPVPAIPGNDSGMYPAGGWHGGEDTRILSSQIDCTLRKLSPVMLPDLLSGDVDRRSEACGSELRTAIAPVRTNGSFSAAGNQAIPFVDNEPRPTKVSLENSAKITVAVGLNFQNGQGQTSESKSSKCSTMSTSGRWTAAEHDAFLRGLKVYGREWKKVATYIPTRTSAQIRSHAQKYFAKSSKGQEHYLALTENHPSLSVESMPHCDRPMPQFYAEKLDSMIRNPSEVETQVCKTLAALRERYKQLEDRLQQGKASSSCESPAESGDVVLGPEPAQSGDAVIGPATAALELEQKHLRSAAEARYEIKRKRPTEESKGTELNRSPCPFVSLTSLPSRYGGFDSNDVIALSMLGGSLGRERIENKTISTITDEHSLNLVVERLESRKNDDTFSK</sequence>
<keyword evidence="5" id="KW-0805">Transcription regulation</keyword>
<dbReference type="GO" id="GO:0046872">
    <property type="term" value="F:metal ion binding"/>
    <property type="evidence" value="ECO:0007669"/>
    <property type="project" value="UniProtKB-KW"/>
</dbReference>
<feature type="domain" description="Myb-like" evidence="11">
    <location>
        <begin position="132"/>
        <end position="182"/>
    </location>
</feature>
<keyword evidence="3" id="KW-0378">Hydrolase</keyword>
<evidence type="ECO:0000313" key="15">
    <source>
        <dbReference type="Proteomes" id="UP001530315"/>
    </source>
</evidence>
<dbReference type="PANTHER" id="PTHR12802:SF173">
    <property type="entry name" value="MYB-LIKE PROTEIN K"/>
    <property type="match status" value="1"/>
</dbReference>
<dbReference type="AlphaFoldDB" id="A0ABD3QBB5"/>
<keyword evidence="7" id="KW-0238">DNA-binding</keyword>
<dbReference type="NCBIfam" id="TIGR01557">
    <property type="entry name" value="myb_SHAQKYF"/>
    <property type="match status" value="1"/>
</dbReference>
<dbReference type="PROSITE" id="PS51294">
    <property type="entry name" value="HTH_MYB"/>
    <property type="match status" value="1"/>
</dbReference>
<keyword evidence="8" id="KW-0804">Transcription</keyword>
<organism evidence="14 15">
    <name type="scientific">Stephanodiscus triporus</name>
    <dbReference type="NCBI Taxonomy" id="2934178"/>
    <lineage>
        <taxon>Eukaryota</taxon>
        <taxon>Sar</taxon>
        <taxon>Stramenopiles</taxon>
        <taxon>Ochrophyta</taxon>
        <taxon>Bacillariophyta</taxon>
        <taxon>Coscinodiscophyceae</taxon>
        <taxon>Thalassiosirophycidae</taxon>
        <taxon>Stephanodiscales</taxon>
        <taxon>Stephanodiscaceae</taxon>
        <taxon>Stephanodiscus</taxon>
    </lineage>
</organism>
<feature type="coiled-coil region" evidence="10">
    <location>
        <begin position="233"/>
        <end position="260"/>
    </location>
</feature>
<proteinExistence type="predicted"/>